<organism evidence="1 2">
    <name type="scientific">Candidatus Jettenia caeni</name>
    <dbReference type="NCBI Taxonomy" id="247490"/>
    <lineage>
        <taxon>Bacteria</taxon>
        <taxon>Pseudomonadati</taxon>
        <taxon>Planctomycetota</taxon>
        <taxon>Candidatus Brocadiia</taxon>
        <taxon>Candidatus Brocadiales</taxon>
        <taxon>Candidatus Brocadiaceae</taxon>
        <taxon>Candidatus Jettenia</taxon>
    </lineage>
</organism>
<name>I3IJ93_9BACT</name>
<comment type="caution">
    <text evidence="1">The sequence shown here is derived from an EMBL/GenBank/DDBJ whole genome shotgun (WGS) entry which is preliminary data.</text>
</comment>
<evidence type="ECO:0000313" key="2">
    <source>
        <dbReference type="Proteomes" id="UP000002985"/>
    </source>
</evidence>
<proteinExistence type="predicted"/>
<accession>I3IJ93</accession>
<keyword evidence="2" id="KW-1185">Reference proteome</keyword>
<dbReference type="AlphaFoldDB" id="I3IJ93"/>
<reference evidence="1 2" key="1">
    <citation type="journal article" date="2012" name="FEBS Lett.">
        <title>Anammox organism KSU-1 expresses a NirK-type copper-containing nitrite reductase instead of a NirS-type with cytochrome cd1.</title>
        <authorList>
            <person name="Hira D."/>
            <person name="Toh H."/>
            <person name="Migita C.T."/>
            <person name="Okubo H."/>
            <person name="Nishiyama T."/>
            <person name="Hattori M."/>
            <person name="Furukawa K."/>
            <person name="Fujii T."/>
        </authorList>
    </citation>
    <scope>NUCLEOTIDE SEQUENCE [LARGE SCALE GENOMIC DNA]</scope>
</reference>
<evidence type="ECO:0000313" key="1">
    <source>
        <dbReference type="EMBL" id="GAB61788.1"/>
    </source>
</evidence>
<dbReference type="EMBL" id="BAFH01000003">
    <property type="protein sequence ID" value="GAB61788.1"/>
    <property type="molecule type" value="Genomic_DNA"/>
</dbReference>
<protein>
    <submittedName>
        <fullName evidence="1">Uncharacterized protein</fullName>
    </submittedName>
</protein>
<dbReference type="Proteomes" id="UP000002985">
    <property type="component" value="Unassembled WGS sequence"/>
</dbReference>
<gene>
    <name evidence="1" type="ORF">KSU1_C0192</name>
</gene>
<dbReference type="STRING" id="247490.KSU1_C0192"/>
<sequence>MSILTVKKLYTFFPLENIFGIPFVLTDQKAYRGSKELDCIEIFILCMQSFGRDKALPYLYSINLNPVNPV</sequence>